<dbReference type="SMART" id="SM00250">
    <property type="entry name" value="PLEC"/>
    <property type="match status" value="3"/>
</dbReference>
<dbReference type="SUPFAM" id="SSF75399">
    <property type="entry name" value="Plakin repeat"/>
    <property type="match status" value="1"/>
</dbReference>
<protein>
    <recommendedName>
        <fullName evidence="2">Dystonin</fullName>
    </recommendedName>
</protein>
<gene>
    <name evidence="1" type="ORF">g.140567</name>
</gene>
<evidence type="ECO:0008006" key="2">
    <source>
        <dbReference type="Google" id="ProtNLM"/>
    </source>
</evidence>
<dbReference type="OrthoDB" id="2250192at2759"/>
<proteinExistence type="predicted"/>
<dbReference type="InterPro" id="IPR001101">
    <property type="entry name" value="Plectin_repeat"/>
</dbReference>
<sequence length="490" mass="54195">MDPSVGELAVSHELDVLNHRFQALLNMLIDQLKNLASVNIDDLELQEYVKTLEARPLRTFRTEFNIYDTIPEISSNGIDETITVKNISNQSSAMGSHHSSQVVDFNGDADIRSLRRRMEEATGMDDDIINAPGIVHPMTGKILTVGEAIRLRVLDVRTGRIATQPDSKSGWVTIEQAVEKGLVDKVLADKLLGPCVVGDNGPEITLLEAIQKELLDAERGPVERIKVKNEDHIADFSETFNSSEIRGEVFQVLNKKITFNEKEITVLDVIHQGNLDKINLAEDEIQLLSKLNGLKSKNVLKAVLVKTLDALNVKEDSKNDLPPEGWSLSDAINQNLLDPVSGFSIIPGINRLVSFKECINMGIINSDSAVVVDPNKPRVLSLKQALKKNILDATGHYQGCTMKEAIEKNVVCDPLLTERDISSVDIVEVKSGKRKVEWSNSLRPQFIVQESITEEELDDVTQHENKSVPNVPILPLSLLEPSATGMTLVT</sequence>
<organism evidence="1">
    <name type="scientific">Sipha flava</name>
    <name type="common">yellow sugarcane aphid</name>
    <dbReference type="NCBI Taxonomy" id="143950"/>
    <lineage>
        <taxon>Eukaryota</taxon>
        <taxon>Metazoa</taxon>
        <taxon>Ecdysozoa</taxon>
        <taxon>Arthropoda</taxon>
        <taxon>Hexapoda</taxon>
        <taxon>Insecta</taxon>
        <taxon>Pterygota</taxon>
        <taxon>Neoptera</taxon>
        <taxon>Paraneoptera</taxon>
        <taxon>Hemiptera</taxon>
        <taxon>Sternorrhyncha</taxon>
        <taxon>Aphidomorpha</taxon>
        <taxon>Aphidoidea</taxon>
        <taxon>Aphididae</taxon>
        <taxon>Sipha</taxon>
    </lineage>
</organism>
<dbReference type="GO" id="GO:0005856">
    <property type="term" value="C:cytoskeleton"/>
    <property type="evidence" value="ECO:0007669"/>
    <property type="project" value="InterPro"/>
</dbReference>
<dbReference type="EMBL" id="GGMS01004169">
    <property type="protein sequence ID" value="MBY73372.1"/>
    <property type="molecule type" value="Transcribed_RNA"/>
</dbReference>
<evidence type="ECO:0000313" key="1">
    <source>
        <dbReference type="EMBL" id="MBY73372.1"/>
    </source>
</evidence>
<accession>A0A2S2Q840</accession>
<dbReference type="AlphaFoldDB" id="A0A2S2Q840"/>
<name>A0A2S2Q840_9HEMI</name>
<dbReference type="Gene3D" id="3.90.1290.10">
    <property type="entry name" value="Plakin repeat"/>
    <property type="match status" value="1"/>
</dbReference>
<reference evidence="1" key="1">
    <citation type="submission" date="2018-04" db="EMBL/GenBank/DDBJ databases">
        <title>Transcriptome assembly of Sipha flava.</title>
        <authorList>
            <person name="Scully E.D."/>
            <person name="Geib S.M."/>
            <person name="Palmer N.A."/>
            <person name="Koch K."/>
            <person name="Bradshaw J."/>
            <person name="Heng-Moss T."/>
            <person name="Sarath G."/>
        </authorList>
    </citation>
    <scope>NUCLEOTIDE SEQUENCE</scope>
</reference>
<dbReference type="InterPro" id="IPR035915">
    <property type="entry name" value="Plakin_repeat_sf"/>
</dbReference>